<dbReference type="AlphaFoldDB" id="A0A9W9JNZ8"/>
<feature type="region of interest" description="Disordered" evidence="1">
    <location>
        <begin position="1"/>
        <end position="80"/>
    </location>
</feature>
<proteinExistence type="predicted"/>
<organism evidence="2 3">
    <name type="scientific">Penicillium cf. griseofulvum</name>
    <dbReference type="NCBI Taxonomy" id="2972120"/>
    <lineage>
        <taxon>Eukaryota</taxon>
        <taxon>Fungi</taxon>
        <taxon>Dikarya</taxon>
        <taxon>Ascomycota</taxon>
        <taxon>Pezizomycotina</taxon>
        <taxon>Eurotiomycetes</taxon>
        <taxon>Eurotiomycetidae</taxon>
        <taxon>Eurotiales</taxon>
        <taxon>Aspergillaceae</taxon>
        <taxon>Penicillium</taxon>
    </lineage>
</organism>
<reference evidence="2" key="2">
    <citation type="journal article" date="2023" name="IMA Fungus">
        <title>Comparative genomic study of the Penicillium genus elucidates a diverse pangenome and 15 lateral gene transfer events.</title>
        <authorList>
            <person name="Petersen C."/>
            <person name="Sorensen T."/>
            <person name="Nielsen M.R."/>
            <person name="Sondergaard T.E."/>
            <person name="Sorensen J.L."/>
            <person name="Fitzpatrick D.A."/>
            <person name="Frisvad J.C."/>
            <person name="Nielsen K.L."/>
        </authorList>
    </citation>
    <scope>NUCLEOTIDE SEQUENCE</scope>
    <source>
        <strain evidence="2">IBT 16849</strain>
    </source>
</reference>
<comment type="caution">
    <text evidence="2">The sequence shown here is derived from an EMBL/GenBank/DDBJ whole genome shotgun (WGS) entry which is preliminary data.</text>
</comment>
<dbReference type="Proteomes" id="UP001150879">
    <property type="component" value="Unassembled WGS sequence"/>
</dbReference>
<sequence>MPQDKGQNRGMDAPAARARNHATQKATHSEMGPSELLSEHMDSNGNPVPDPSWGPTKQPDEDVDLVEAMTADTEEFDHES</sequence>
<dbReference type="EMBL" id="JAPQKP010000003">
    <property type="protein sequence ID" value="KAJ5199877.1"/>
    <property type="molecule type" value="Genomic_DNA"/>
</dbReference>
<dbReference type="OrthoDB" id="4476768at2759"/>
<protein>
    <submittedName>
        <fullName evidence="2">Uncharacterized protein</fullName>
    </submittedName>
</protein>
<keyword evidence="3" id="KW-1185">Reference proteome</keyword>
<gene>
    <name evidence="2" type="ORF">N7472_005081</name>
</gene>
<evidence type="ECO:0000313" key="3">
    <source>
        <dbReference type="Proteomes" id="UP001150879"/>
    </source>
</evidence>
<evidence type="ECO:0000256" key="1">
    <source>
        <dbReference type="SAM" id="MobiDB-lite"/>
    </source>
</evidence>
<reference evidence="2" key="1">
    <citation type="submission" date="2022-11" db="EMBL/GenBank/DDBJ databases">
        <authorList>
            <person name="Petersen C."/>
        </authorList>
    </citation>
    <scope>NUCLEOTIDE SEQUENCE</scope>
    <source>
        <strain evidence="2">IBT 16849</strain>
    </source>
</reference>
<accession>A0A9W9JNZ8</accession>
<evidence type="ECO:0000313" key="2">
    <source>
        <dbReference type="EMBL" id="KAJ5199877.1"/>
    </source>
</evidence>
<name>A0A9W9JNZ8_9EURO</name>